<sequence length="75" mass="8873">MYNVKETAVEVFDDGIVDILKEVSEKKISICNRYVIDRIKRCKGKEEIMIHWRHITKRAASMEKGTLLKIKNFFD</sequence>
<dbReference type="AlphaFoldDB" id="A0A7Y0EHP7"/>
<evidence type="ECO:0000313" key="2">
    <source>
        <dbReference type="Proteomes" id="UP000537131"/>
    </source>
</evidence>
<organism evidence="1 2">
    <name type="scientific">Clostridium muellerianum</name>
    <dbReference type="NCBI Taxonomy" id="2716538"/>
    <lineage>
        <taxon>Bacteria</taxon>
        <taxon>Bacillati</taxon>
        <taxon>Bacillota</taxon>
        <taxon>Clostridia</taxon>
        <taxon>Eubacteriales</taxon>
        <taxon>Clostridiaceae</taxon>
        <taxon>Clostridium</taxon>
    </lineage>
</organism>
<keyword evidence="2" id="KW-1185">Reference proteome</keyword>
<name>A0A7Y0EHP7_9CLOT</name>
<reference evidence="1 2" key="1">
    <citation type="submission" date="2020-04" db="EMBL/GenBank/DDBJ databases">
        <authorList>
            <person name="Doyle D.A."/>
        </authorList>
    </citation>
    <scope>NUCLEOTIDE SEQUENCE [LARGE SCALE GENOMIC DNA]</scope>
    <source>
        <strain evidence="1 2">P21</strain>
    </source>
</reference>
<dbReference type="EMBL" id="JABBNI010000025">
    <property type="protein sequence ID" value="NMM63668.1"/>
    <property type="molecule type" value="Genomic_DNA"/>
</dbReference>
<evidence type="ECO:0000313" key="1">
    <source>
        <dbReference type="EMBL" id="NMM63668.1"/>
    </source>
</evidence>
<proteinExistence type="predicted"/>
<accession>A0A7Y0EHP7</accession>
<reference evidence="1 2" key="2">
    <citation type="submission" date="2020-06" db="EMBL/GenBank/DDBJ databases">
        <title>Complete Genome Sequence of Clostridium muelleri sp. nov. P21T, an Acid-Alcohol Producing Acetogen Isolated from Old Hay.</title>
        <authorList>
            <person name="Duncan K.E."/>
            <person name="Tanner R.S."/>
        </authorList>
    </citation>
    <scope>NUCLEOTIDE SEQUENCE [LARGE SCALE GENOMIC DNA]</scope>
    <source>
        <strain evidence="1 2">P21</strain>
    </source>
</reference>
<protein>
    <submittedName>
        <fullName evidence="1">Uncharacterized protein</fullName>
    </submittedName>
</protein>
<comment type="caution">
    <text evidence="1">The sequence shown here is derived from an EMBL/GenBank/DDBJ whole genome shotgun (WGS) entry which is preliminary data.</text>
</comment>
<dbReference type="Proteomes" id="UP000537131">
    <property type="component" value="Unassembled WGS sequence"/>
</dbReference>
<gene>
    <name evidence="1" type="ORF">HBE96_13490</name>
</gene>